<evidence type="ECO:0000313" key="2">
    <source>
        <dbReference type="EMBL" id="SMF79313.1"/>
    </source>
</evidence>
<dbReference type="AlphaFoldDB" id="A0A1Y6CU17"/>
<keyword evidence="3" id="KW-1185">Reference proteome</keyword>
<gene>
    <name evidence="2" type="ORF">SAMN06296036_13354</name>
</gene>
<feature type="transmembrane region" description="Helical" evidence="1">
    <location>
        <begin position="67"/>
        <end position="85"/>
    </location>
</feature>
<sequence>MKLKKIHLDHEDMKRLVAIARDVEQETQELSDAELEQDVEHELRRLVGGAESNPVVHFKSKKNHRRTVALTGLLSAAAVLCFLMIPQVDNQPHGVQGYLGYKSGTTGQSLSDGCELHAWQDGELSKLTANAVNQLQAKANVAFVGFCEFDPAFLSLRWTQGAETKTILNLQVKPGSKEPVLFGDDALAPVPTEIEVIWTQQAIDEFQGPGVKLSLSFERGRP</sequence>
<dbReference type="STRING" id="1513793.SAMN06296036_13354"/>
<keyword evidence="1" id="KW-0812">Transmembrane</keyword>
<keyword evidence="1" id="KW-0472">Membrane</keyword>
<evidence type="ECO:0000256" key="1">
    <source>
        <dbReference type="SAM" id="Phobius"/>
    </source>
</evidence>
<name>A0A1Y6CU17_9BACT</name>
<organism evidence="2 3">
    <name type="scientific">Pseudobacteriovorax antillogorgiicola</name>
    <dbReference type="NCBI Taxonomy" id="1513793"/>
    <lineage>
        <taxon>Bacteria</taxon>
        <taxon>Pseudomonadati</taxon>
        <taxon>Bdellovibrionota</taxon>
        <taxon>Oligoflexia</taxon>
        <taxon>Oligoflexales</taxon>
        <taxon>Pseudobacteriovoracaceae</taxon>
        <taxon>Pseudobacteriovorax</taxon>
    </lineage>
</organism>
<accession>A0A1Y6CU17</accession>
<dbReference type="EMBL" id="FWZT01000033">
    <property type="protein sequence ID" value="SMF79313.1"/>
    <property type="molecule type" value="Genomic_DNA"/>
</dbReference>
<evidence type="ECO:0000313" key="3">
    <source>
        <dbReference type="Proteomes" id="UP000192907"/>
    </source>
</evidence>
<dbReference type="RefSeq" id="WP_132325470.1">
    <property type="nucleotide sequence ID" value="NZ_FWZT01000033.1"/>
</dbReference>
<keyword evidence="1" id="KW-1133">Transmembrane helix</keyword>
<reference evidence="3" key="1">
    <citation type="submission" date="2017-04" db="EMBL/GenBank/DDBJ databases">
        <authorList>
            <person name="Varghese N."/>
            <person name="Submissions S."/>
        </authorList>
    </citation>
    <scope>NUCLEOTIDE SEQUENCE [LARGE SCALE GENOMIC DNA]</scope>
    <source>
        <strain evidence="3">RKEM611</strain>
    </source>
</reference>
<protein>
    <submittedName>
        <fullName evidence="2">Uncharacterized protein</fullName>
    </submittedName>
</protein>
<dbReference type="Proteomes" id="UP000192907">
    <property type="component" value="Unassembled WGS sequence"/>
</dbReference>
<proteinExistence type="predicted"/>